<accession>A0A0L8HJZ2</accession>
<feature type="transmembrane region" description="Helical" evidence="1">
    <location>
        <begin position="32"/>
        <end position="54"/>
    </location>
</feature>
<keyword evidence="1" id="KW-0472">Membrane</keyword>
<evidence type="ECO:0000256" key="1">
    <source>
        <dbReference type="SAM" id="Phobius"/>
    </source>
</evidence>
<name>A0A0L8HJZ2_OCTBM</name>
<keyword evidence="1" id="KW-0812">Transmembrane</keyword>
<organism evidence="2">
    <name type="scientific">Octopus bimaculoides</name>
    <name type="common">California two-spotted octopus</name>
    <dbReference type="NCBI Taxonomy" id="37653"/>
    <lineage>
        <taxon>Eukaryota</taxon>
        <taxon>Metazoa</taxon>
        <taxon>Spiralia</taxon>
        <taxon>Lophotrochozoa</taxon>
        <taxon>Mollusca</taxon>
        <taxon>Cephalopoda</taxon>
        <taxon>Coleoidea</taxon>
        <taxon>Octopodiformes</taxon>
        <taxon>Octopoda</taxon>
        <taxon>Incirrata</taxon>
        <taxon>Octopodidae</taxon>
        <taxon>Octopus</taxon>
    </lineage>
</organism>
<protein>
    <submittedName>
        <fullName evidence="2">Uncharacterized protein</fullName>
    </submittedName>
</protein>
<sequence>MTNVILSSYVNVFSIFCAGIALRIRISLSNDYVVLGSTPFCRSLNLCILLWRYLGDLID</sequence>
<dbReference type="EMBL" id="KQ417945">
    <property type="protein sequence ID" value="KOF89568.1"/>
    <property type="molecule type" value="Genomic_DNA"/>
</dbReference>
<gene>
    <name evidence="2" type="ORF">OCBIM_22012854mg</name>
</gene>
<reference evidence="2" key="1">
    <citation type="submission" date="2015-07" db="EMBL/GenBank/DDBJ databases">
        <title>MeaNS - Measles Nucleotide Surveillance Program.</title>
        <authorList>
            <person name="Tran T."/>
            <person name="Druce J."/>
        </authorList>
    </citation>
    <scope>NUCLEOTIDE SEQUENCE</scope>
    <source>
        <strain evidence="2">UCB-OBI-ISO-001</strain>
        <tissue evidence="2">Gonad</tissue>
    </source>
</reference>
<feature type="transmembrane region" description="Helical" evidence="1">
    <location>
        <begin position="6"/>
        <end position="25"/>
    </location>
</feature>
<proteinExistence type="predicted"/>
<dbReference type="AlphaFoldDB" id="A0A0L8HJZ2"/>
<evidence type="ECO:0000313" key="2">
    <source>
        <dbReference type="EMBL" id="KOF89568.1"/>
    </source>
</evidence>
<keyword evidence="1" id="KW-1133">Transmembrane helix</keyword>